<accession>A0A0V1AHW2</accession>
<reference evidence="1 2" key="1">
    <citation type="submission" date="2015-01" db="EMBL/GenBank/DDBJ databases">
        <title>Evolution of Trichinella species and genotypes.</title>
        <authorList>
            <person name="Korhonen P.K."/>
            <person name="Edoardo P."/>
            <person name="Giuseppe L.R."/>
            <person name="Gasser R.B."/>
        </authorList>
    </citation>
    <scope>NUCLEOTIDE SEQUENCE [LARGE SCALE GENOMIC DNA]</scope>
    <source>
        <strain evidence="1">ISS120</strain>
    </source>
</reference>
<proteinExistence type="predicted"/>
<name>A0A0V1AHW2_TRIBR</name>
<evidence type="ECO:0000313" key="1">
    <source>
        <dbReference type="EMBL" id="KRY24434.1"/>
    </source>
</evidence>
<organism evidence="1 2">
    <name type="scientific">Trichinella britovi</name>
    <name type="common">Parasitic roundworm</name>
    <dbReference type="NCBI Taxonomy" id="45882"/>
    <lineage>
        <taxon>Eukaryota</taxon>
        <taxon>Metazoa</taxon>
        <taxon>Ecdysozoa</taxon>
        <taxon>Nematoda</taxon>
        <taxon>Enoplea</taxon>
        <taxon>Dorylaimia</taxon>
        <taxon>Trichinellida</taxon>
        <taxon>Trichinellidae</taxon>
        <taxon>Trichinella</taxon>
    </lineage>
</organism>
<gene>
    <name evidence="1" type="ORF">T03_7084</name>
</gene>
<comment type="caution">
    <text evidence="1">The sequence shown here is derived from an EMBL/GenBank/DDBJ whole genome shotgun (WGS) entry which is preliminary data.</text>
</comment>
<protein>
    <submittedName>
        <fullName evidence="1">Uncharacterized protein</fullName>
    </submittedName>
</protein>
<keyword evidence="2" id="KW-1185">Reference proteome</keyword>
<dbReference type="EMBL" id="JYDI01003092">
    <property type="protein sequence ID" value="KRY24434.1"/>
    <property type="molecule type" value="Genomic_DNA"/>
</dbReference>
<evidence type="ECO:0000313" key="2">
    <source>
        <dbReference type="Proteomes" id="UP000054653"/>
    </source>
</evidence>
<sequence length="48" mass="5391">MNLLFRRGGVSLSISFISPSSLFSLTPNVIGRYGMFNCSMVSFRSRRT</sequence>
<dbReference type="Proteomes" id="UP000054653">
    <property type="component" value="Unassembled WGS sequence"/>
</dbReference>
<dbReference type="AlphaFoldDB" id="A0A0V1AHW2"/>